<sequence length="110" mass="12565">MDITFNTVSFIASLGVTLLLVGGFPLRNRVIMWLLSMAMCLTLTFMALTYMLALILVFPDIEIYKSYEKIYSIFALTLVLWATLLGIIAAIHTIRLLICERNEKTEEKKE</sequence>
<protein>
    <recommendedName>
        <fullName evidence="4">PGG domain-containing protein</fullName>
    </recommendedName>
</protein>
<keyword evidence="1" id="KW-1133">Transmembrane helix</keyword>
<proteinExistence type="predicted"/>
<dbReference type="Gramene" id="ONI17374">
    <property type="protein sequence ID" value="ONI17374"/>
    <property type="gene ID" value="PRUPE_3G155100"/>
</dbReference>
<keyword evidence="1" id="KW-0812">Transmembrane</keyword>
<evidence type="ECO:0008006" key="4">
    <source>
        <dbReference type="Google" id="ProtNLM"/>
    </source>
</evidence>
<feature type="transmembrane region" description="Helical" evidence="1">
    <location>
        <begin position="6"/>
        <end position="26"/>
    </location>
</feature>
<dbReference type="AlphaFoldDB" id="A0A251Q0M7"/>
<accession>A0A251Q0M7</accession>
<organism evidence="2 3">
    <name type="scientific">Prunus persica</name>
    <name type="common">Peach</name>
    <name type="synonym">Amygdalus persica</name>
    <dbReference type="NCBI Taxonomy" id="3760"/>
    <lineage>
        <taxon>Eukaryota</taxon>
        <taxon>Viridiplantae</taxon>
        <taxon>Streptophyta</taxon>
        <taxon>Embryophyta</taxon>
        <taxon>Tracheophyta</taxon>
        <taxon>Spermatophyta</taxon>
        <taxon>Magnoliopsida</taxon>
        <taxon>eudicotyledons</taxon>
        <taxon>Gunneridae</taxon>
        <taxon>Pentapetalae</taxon>
        <taxon>rosids</taxon>
        <taxon>fabids</taxon>
        <taxon>Rosales</taxon>
        <taxon>Rosaceae</taxon>
        <taxon>Amygdaloideae</taxon>
        <taxon>Amygdaleae</taxon>
        <taxon>Prunus</taxon>
    </lineage>
</organism>
<dbReference type="Proteomes" id="UP000006882">
    <property type="component" value="Chromosome G3"/>
</dbReference>
<dbReference type="STRING" id="3760.A0A251Q0M7"/>
<feature type="transmembrane region" description="Helical" evidence="1">
    <location>
        <begin position="33"/>
        <end position="58"/>
    </location>
</feature>
<evidence type="ECO:0000313" key="3">
    <source>
        <dbReference type="Proteomes" id="UP000006882"/>
    </source>
</evidence>
<gene>
    <name evidence="2" type="ORF">PRUPE_3G155100</name>
</gene>
<reference evidence="2 3" key="1">
    <citation type="journal article" date="2013" name="Nat. Genet.">
        <title>The high-quality draft genome of peach (Prunus persica) identifies unique patterns of genetic diversity, domestication and genome evolution.</title>
        <authorList>
            <consortium name="International Peach Genome Initiative"/>
            <person name="Verde I."/>
            <person name="Abbott A.G."/>
            <person name="Scalabrin S."/>
            <person name="Jung S."/>
            <person name="Shu S."/>
            <person name="Marroni F."/>
            <person name="Zhebentyayeva T."/>
            <person name="Dettori M.T."/>
            <person name="Grimwood J."/>
            <person name="Cattonaro F."/>
            <person name="Zuccolo A."/>
            <person name="Rossini L."/>
            <person name="Jenkins J."/>
            <person name="Vendramin E."/>
            <person name="Meisel L.A."/>
            <person name="Decroocq V."/>
            <person name="Sosinski B."/>
            <person name="Prochnik S."/>
            <person name="Mitros T."/>
            <person name="Policriti A."/>
            <person name="Cipriani G."/>
            <person name="Dondini L."/>
            <person name="Ficklin S."/>
            <person name="Goodstein D.M."/>
            <person name="Xuan P."/>
            <person name="Del Fabbro C."/>
            <person name="Aramini V."/>
            <person name="Copetti D."/>
            <person name="Gonzalez S."/>
            <person name="Horner D.S."/>
            <person name="Falchi R."/>
            <person name="Lucas S."/>
            <person name="Mica E."/>
            <person name="Maldonado J."/>
            <person name="Lazzari B."/>
            <person name="Bielenberg D."/>
            <person name="Pirona R."/>
            <person name="Miculan M."/>
            <person name="Barakat A."/>
            <person name="Testolin R."/>
            <person name="Stella A."/>
            <person name="Tartarini S."/>
            <person name="Tonutti P."/>
            <person name="Arus P."/>
            <person name="Orellana A."/>
            <person name="Wells C."/>
            <person name="Main D."/>
            <person name="Vizzotto G."/>
            <person name="Silva H."/>
            <person name="Salamini F."/>
            <person name="Schmutz J."/>
            <person name="Morgante M."/>
            <person name="Rokhsar D.S."/>
        </authorList>
    </citation>
    <scope>NUCLEOTIDE SEQUENCE [LARGE SCALE GENOMIC DNA]</scope>
    <source>
        <strain evidence="3">cv. Nemared</strain>
    </source>
</reference>
<dbReference type="EMBL" id="CM007653">
    <property type="protein sequence ID" value="ONI17374.1"/>
    <property type="molecule type" value="Genomic_DNA"/>
</dbReference>
<evidence type="ECO:0000256" key="1">
    <source>
        <dbReference type="SAM" id="Phobius"/>
    </source>
</evidence>
<keyword evidence="3" id="KW-1185">Reference proteome</keyword>
<keyword evidence="1" id="KW-0472">Membrane</keyword>
<evidence type="ECO:0000313" key="2">
    <source>
        <dbReference type="EMBL" id="ONI17374.1"/>
    </source>
</evidence>
<name>A0A251Q0M7_PRUPE</name>
<feature type="transmembrane region" description="Helical" evidence="1">
    <location>
        <begin position="70"/>
        <end position="98"/>
    </location>
</feature>